<organism evidence="2 3">
    <name type="scientific">Rhizopogon vinicolor AM-OR11-026</name>
    <dbReference type="NCBI Taxonomy" id="1314800"/>
    <lineage>
        <taxon>Eukaryota</taxon>
        <taxon>Fungi</taxon>
        <taxon>Dikarya</taxon>
        <taxon>Basidiomycota</taxon>
        <taxon>Agaricomycotina</taxon>
        <taxon>Agaricomycetes</taxon>
        <taxon>Agaricomycetidae</taxon>
        <taxon>Boletales</taxon>
        <taxon>Suillineae</taxon>
        <taxon>Rhizopogonaceae</taxon>
        <taxon>Rhizopogon</taxon>
    </lineage>
</organism>
<dbReference type="InParanoid" id="A0A1B7MXU3"/>
<evidence type="ECO:0000313" key="3">
    <source>
        <dbReference type="Proteomes" id="UP000092154"/>
    </source>
</evidence>
<evidence type="ECO:0000259" key="1">
    <source>
        <dbReference type="Pfam" id="PF03171"/>
    </source>
</evidence>
<accession>A0A1B7MXU3</accession>
<evidence type="ECO:0000313" key="2">
    <source>
        <dbReference type="EMBL" id="OAX37429.1"/>
    </source>
</evidence>
<dbReference type="PANTHER" id="PTHR47990">
    <property type="entry name" value="2-OXOGLUTARATE (2OG) AND FE(II)-DEPENDENT OXYGENASE SUPERFAMILY PROTEIN-RELATED"/>
    <property type="match status" value="1"/>
</dbReference>
<dbReference type="AlphaFoldDB" id="A0A1B7MXU3"/>
<dbReference type="SUPFAM" id="SSF51197">
    <property type="entry name" value="Clavaminate synthase-like"/>
    <property type="match status" value="1"/>
</dbReference>
<sequence length="167" mass="19217">RSKEEEEKSKNVWLKGHTDVGSITILWSQPVGGLQILAPDSRWKWVRHIDNALVINTGDVINFISGGYYKPTIHRVVQPPEDQRNYNRLGAFYFTMPDDDVRLLPFVESPVLQRVGIERQCPDEDSPLFEAWRKGRTTSYGRTDLQKGKEHNVEEQVVEGIVVKHYG</sequence>
<keyword evidence="3" id="KW-1185">Reference proteome</keyword>
<dbReference type="InterPro" id="IPR027443">
    <property type="entry name" value="IPNS-like_sf"/>
</dbReference>
<dbReference type="STRING" id="1314800.A0A1B7MXU3"/>
<dbReference type="Gene3D" id="2.60.120.330">
    <property type="entry name" value="B-lactam Antibiotic, Isopenicillin N Synthase, Chain"/>
    <property type="match status" value="1"/>
</dbReference>
<dbReference type="Proteomes" id="UP000092154">
    <property type="component" value="Unassembled WGS sequence"/>
</dbReference>
<dbReference type="InterPro" id="IPR050231">
    <property type="entry name" value="Iron_ascorbate_oxido_reductase"/>
</dbReference>
<feature type="non-terminal residue" evidence="2">
    <location>
        <position position="1"/>
    </location>
</feature>
<dbReference type="Pfam" id="PF03171">
    <property type="entry name" value="2OG-FeII_Oxy"/>
    <property type="match status" value="1"/>
</dbReference>
<protein>
    <submittedName>
        <fullName evidence="2">Clavaminate synthase-like protein</fullName>
    </submittedName>
</protein>
<dbReference type="InterPro" id="IPR044861">
    <property type="entry name" value="IPNS-like_FE2OG_OXY"/>
</dbReference>
<proteinExistence type="predicted"/>
<gene>
    <name evidence="2" type="ORF">K503DRAFT_801264</name>
</gene>
<dbReference type="OrthoDB" id="406156at2759"/>
<name>A0A1B7MXU3_9AGAM</name>
<feature type="domain" description="Isopenicillin N synthase-like Fe(2+) 2OG dioxygenase" evidence="1">
    <location>
        <begin position="9"/>
        <end position="89"/>
    </location>
</feature>
<reference evidence="2 3" key="1">
    <citation type="submission" date="2016-06" db="EMBL/GenBank/DDBJ databases">
        <title>Comparative genomics of the ectomycorrhizal sister species Rhizopogon vinicolor and Rhizopogon vesiculosus (Basidiomycota: Boletales) reveals a divergence of the mating type B locus.</title>
        <authorList>
            <consortium name="DOE Joint Genome Institute"/>
            <person name="Mujic A.B."/>
            <person name="Kuo A."/>
            <person name="Tritt A."/>
            <person name="Lipzen A."/>
            <person name="Chen C."/>
            <person name="Johnson J."/>
            <person name="Sharma A."/>
            <person name="Barry K."/>
            <person name="Grigoriev I.V."/>
            <person name="Spatafora J.W."/>
        </authorList>
    </citation>
    <scope>NUCLEOTIDE SEQUENCE [LARGE SCALE GENOMIC DNA]</scope>
    <source>
        <strain evidence="2 3">AM-OR11-026</strain>
    </source>
</reference>
<dbReference type="EMBL" id="KV448353">
    <property type="protein sequence ID" value="OAX37429.1"/>
    <property type="molecule type" value="Genomic_DNA"/>
</dbReference>